<dbReference type="EMBL" id="MT144119">
    <property type="protein sequence ID" value="QJA49135.1"/>
    <property type="molecule type" value="Genomic_DNA"/>
</dbReference>
<dbReference type="Pfam" id="PF11651">
    <property type="entry name" value="P22_CoatProtein"/>
    <property type="match status" value="1"/>
</dbReference>
<organism evidence="1">
    <name type="scientific">viral metagenome</name>
    <dbReference type="NCBI Taxonomy" id="1070528"/>
    <lineage>
        <taxon>unclassified sequences</taxon>
        <taxon>metagenomes</taxon>
        <taxon>organismal metagenomes</taxon>
    </lineage>
</organism>
<protein>
    <submittedName>
        <fullName evidence="1">Putative capsid protein</fullName>
    </submittedName>
</protein>
<dbReference type="EMBL" id="MT144951">
    <property type="protein sequence ID" value="QJI01793.1"/>
    <property type="molecule type" value="Genomic_DNA"/>
</dbReference>
<evidence type="ECO:0000313" key="3">
    <source>
        <dbReference type="EMBL" id="QJI01793.1"/>
    </source>
</evidence>
<dbReference type="Gene3D" id="2.40.30.240">
    <property type="match status" value="1"/>
</dbReference>
<dbReference type="EMBL" id="MT141305">
    <property type="protein sequence ID" value="QJA58040.1"/>
    <property type="molecule type" value="Genomic_DNA"/>
</dbReference>
<gene>
    <name evidence="2" type="ORF">MM415B01508_0009</name>
    <name evidence="1" type="ORF">TM448A01234_0012</name>
    <name evidence="3" type="ORF">TM448B02776_0011</name>
</gene>
<accession>A0A6H1ZPC9</accession>
<dbReference type="AlphaFoldDB" id="A0A6H1ZPC9"/>
<name>A0A6H1ZPC9_9ZZZZ</name>
<reference evidence="1" key="1">
    <citation type="submission" date="2020-03" db="EMBL/GenBank/DDBJ databases">
        <title>The deep terrestrial virosphere.</title>
        <authorList>
            <person name="Holmfeldt K."/>
            <person name="Nilsson E."/>
            <person name="Simone D."/>
            <person name="Lopez-Fernandez M."/>
            <person name="Wu X."/>
            <person name="de Brujin I."/>
            <person name="Lundin D."/>
            <person name="Andersson A."/>
            <person name="Bertilsson S."/>
            <person name="Dopson M."/>
        </authorList>
    </citation>
    <scope>NUCLEOTIDE SEQUENCE</scope>
    <source>
        <strain evidence="2">MM415B01508</strain>
        <strain evidence="1">TM448A01234</strain>
        <strain evidence="3">TM448B02776</strain>
    </source>
</reference>
<evidence type="ECO:0000313" key="1">
    <source>
        <dbReference type="EMBL" id="QJA49135.1"/>
    </source>
</evidence>
<proteinExistence type="predicted"/>
<evidence type="ECO:0000313" key="2">
    <source>
        <dbReference type="EMBL" id="QJA58040.1"/>
    </source>
</evidence>
<sequence length="399" mass="42402">MASTNVLLNPTIIAKEALMQLVNSLAMSRHVYKAYKNEFVKVGSTITVRKPNKFRATKAQARSNTNVAEPSTSITMSTQAHVSWAFSSVDLTKTIEEYSKRYITPAAAALANQVDYDLCGRYVDVAPSVGTPGTVPATFAVLGDGQVKMDDMGVPSDTRVGILNPAANWALADGLKGTFAQQVAKAIITKGYLGVIANLALYMDQNVVRHTCGHFTSGATPLMNGATLTGAASIVTNGWSGSNTVKAGDVFTIAGVYSVNPMSGASTGVLKEFVVTADNADTVADMTIAIAPTIVYGATNPYSNVSALPLTTAALTFKGTEDTAYPQNLLFHPNSFALVTVPIEMPANVWGARESDPDAGLSIRVVKQYDIDADEEIVRLDILYGIKTLYDDLAVRLWG</sequence>
<dbReference type="InterPro" id="IPR024659">
    <property type="entry name" value="Phage_coat_Gp5"/>
</dbReference>